<proteinExistence type="predicted"/>
<dbReference type="OrthoDB" id="9795188at2"/>
<name>A0A323VCJ1_9ACTN</name>
<dbReference type="GO" id="GO:1990189">
    <property type="term" value="F:protein N-terminal-serine acetyltransferase activity"/>
    <property type="evidence" value="ECO:0007669"/>
    <property type="project" value="TreeGrafter"/>
</dbReference>
<dbReference type="InterPro" id="IPR000182">
    <property type="entry name" value="GNAT_dom"/>
</dbReference>
<gene>
    <name evidence="3" type="ORF">DMO24_05100</name>
    <name evidence="2" type="ORF">FHX36_003000</name>
</gene>
<dbReference type="GO" id="GO:0008999">
    <property type="term" value="F:protein-N-terminal-alanine acetyltransferase activity"/>
    <property type="evidence" value="ECO:0007669"/>
    <property type="project" value="TreeGrafter"/>
</dbReference>
<dbReference type="Proteomes" id="UP000580718">
    <property type="component" value="Unassembled WGS sequence"/>
</dbReference>
<dbReference type="Gene3D" id="3.40.630.30">
    <property type="match status" value="1"/>
</dbReference>
<evidence type="ECO:0000313" key="4">
    <source>
        <dbReference type="Proteomes" id="UP000247602"/>
    </source>
</evidence>
<dbReference type="Proteomes" id="UP000247602">
    <property type="component" value="Unassembled WGS sequence"/>
</dbReference>
<accession>A0A323VCJ1</accession>
<keyword evidence="3" id="KW-0808">Transferase</keyword>
<dbReference type="PROSITE" id="PS51186">
    <property type="entry name" value="GNAT"/>
    <property type="match status" value="1"/>
</dbReference>
<dbReference type="Pfam" id="PF13302">
    <property type="entry name" value="Acetyltransf_3"/>
    <property type="match status" value="1"/>
</dbReference>
<dbReference type="EMBL" id="QKNV01000033">
    <property type="protein sequence ID" value="PZA22409.1"/>
    <property type="molecule type" value="Genomic_DNA"/>
</dbReference>
<dbReference type="SUPFAM" id="SSF55729">
    <property type="entry name" value="Acyl-CoA N-acyltransferases (Nat)"/>
    <property type="match status" value="1"/>
</dbReference>
<dbReference type="InterPro" id="IPR051908">
    <property type="entry name" value="Ribosomal_N-acetyltransferase"/>
</dbReference>
<dbReference type="RefSeq" id="WP_110551261.1">
    <property type="nucleotide sequence ID" value="NZ_JACIBU010000001.1"/>
</dbReference>
<reference evidence="3 4" key="1">
    <citation type="submission" date="2018-06" db="EMBL/GenBank/DDBJ databases">
        <title>Draft genome sequence of Modestobacter versicolor CP153-2.</title>
        <authorList>
            <person name="Gundlapally S.R."/>
        </authorList>
    </citation>
    <scope>NUCLEOTIDE SEQUENCE [LARGE SCALE GENOMIC DNA]</scope>
    <source>
        <strain evidence="3 4">CP153-2</strain>
    </source>
</reference>
<dbReference type="PANTHER" id="PTHR43441:SF10">
    <property type="entry name" value="ACETYLTRANSFERASE"/>
    <property type="match status" value="1"/>
</dbReference>
<dbReference type="AlphaFoldDB" id="A0A323VCJ1"/>
<reference evidence="2 5" key="2">
    <citation type="submission" date="2020-08" db="EMBL/GenBank/DDBJ databases">
        <title>Sequencing the genomes of 1000 actinobacteria strains.</title>
        <authorList>
            <person name="Klenk H.-P."/>
        </authorList>
    </citation>
    <scope>NUCLEOTIDE SEQUENCE [LARGE SCALE GENOMIC DNA]</scope>
    <source>
        <strain evidence="2 5">DSM 16678</strain>
    </source>
</reference>
<keyword evidence="4" id="KW-1185">Reference proteome</keyword>
<evidence type="ECO:0000313" key="5">
    <source>
        <dbReference type="Proteomes" id="UP000580718"/>
    </source>
</evidence>
<protein>
    <submittedName>
        <fullName evidence="2 3">N-acetyltransferase</fullName>
    </submittedName>
</protein>
<sequence length="180" mass="19929">MQPVELAVDELLLRPWRADDVDAVWAAFQDPDLRRWNATGSSHRDAVLALLARRADWTGGDHCSWAVVAADQLVGSMSLHQIDREQAEGEVGYWTVAAARGRGIAARAADAACRWAFGTLELDRVQLYHAVENTASGRVAAKAGFTCEGRLRRSHRYGDGVRHDELLWSRLSDDPAPARR</sequence>
<dbReference type="EMBL" id="JACIBU010000001">
    <property type="protein sequence ID" value="MBB3677265.1"/>
    <property type="molecule type" value="Genomic_DNA"/>
</dbReference>
<evidence type="ECO:0000313" key="2">
    <source>
        <dbReference type="EMBL" id="MBB3677265.1"/>
    </source>
</evidence>
<dbReference type="PANTHER" id="PTHR43441">
    <property type="entry name" value="RIBOSOMAL-PROTEIN-SERINE ACETYLTRANSFERASE"/>
    <property type="match status" value="1"/>
</dbReference>
<evidence type="ECO:0000259" key="1">
    <source>
        <dbReference type="PROSITE" id="PS51186"/>
    </source>
</evidence>
<evidence type="ECO:0000313" key="3">
    <source>
        <dbReference type="EMBL" id="PZA22409.1"/>
    </source>
</evidence>
<feature type="domain" description="N-acetyltransferase" evidence="1">
    <location>
        <begin position="11"/>
        <end position="173"/>
    </location>
</feature>
<dbReference type="GO" id="GO:0005737">
    <property type="term" value="C:cytoplasm"/>
    <property type="evidence" value="ECO:0007669"/>
    <property type="project" value="TreeGrafter"/>
</dbReference>
<dbReference type="InterPro" id="IPR016181">
    <property type="entry name" value="Acyl_CoA_acyltransferase"/>
</dbReference>
<organism evidence="3 4">
    <name type="scientific">Modestobacter versicolor</name>
    <dbReference type="NCBI Taxonomy" id="429133"/>
    <lineage>
        <taxon>Bacteria</taxon>
        <taxon>Bacillati</taxon>
        <taxon>Actinomycetota</taxon>
        <taxon>Actinomycetes</taxon>
        <taxon>Geodermatophilales</taxon>
        <taxon>Geodermatophilaceae</taxon>
        <taxon>Modestobacter</taxon>
    </lineage>
</organism>
<comment type="caution">
    <text evidence="3">The sequence shown here is derived from an EMBL/GenBank/DDBJ whole genome shotgun (WGS) entry which is preliminary data.</text>
</comment>